<sequence>MDPSAIWPTLATVDDWPNHTEARQPDHAEHLLAAASRNIQDAAGWHIGRWEVDGDEYDGRGNRLLTLHAMNVHEVRAVRVDGVMVPDSGWRLSRRYGQLERVGGRWPDGFGRIEVDHTSGFHPIPPNLVQLCVEVAARGANIPVSVASETVDRRTVRFRAAVELSEFDHAALARYTLGPRS</sequence>
<evidence type="ECO:0000313" key="2">
    <source>
        <dbReference type="Proteomes" id="UP000682416"/>
    </source>
</evidence>
<organism evidence="1 2">
    <name type="scientific">Nocardiopsis eucommiae</name>
    <dbReference type="NCBI Taxonomy" id="2831970"/>
    <lineage>
        <taxon>Bacteria</taxon>
        <taxon>Bacillati</taxon>
        <taxon>Actinomycetota</taxon>
        <taxon>Actinomycetes</taxon>
        <taxon>Streptosporangiales</taxon>
        <taxon>Nocardiopsidaceae</taxon>
        <taxon>Nocardiopsis</taxon>
    </lineage>
</organism>
<dbReference type="EMBL" id="CP074402">
    <property type="protein sequence ID" value="QVJ00331.1"/>
    <property type="molecule type" value="Genomic_DNA"/>
</dbReference>
<protein>
    <submittedName>
        <fullName evidence="1">Uncharacterized protein</fullName>
    </submittedName>
</protein>
<name>A0A975L887_9ACTN</name>
<dbReference type="AlphaFoldDB" id="A0A975L887"/>
<evidence type="ECO:0000313" key="1">
    <source>
        <dbReference type="EMBL" id="QVJ00331.1"/>
    </source>
</evidence>
<dbReference type="Proteomes" id="UP000682416">
    <property type="component" value="Chromosome"/>
</dbReference>
<keyword evidence="2" id="KW-1185">Reference proteome</keyword>
<proteinExistence type="predicted"/>
<gene>
    <name evidence="1" type="ORF">KGD82_16340</name>
</gene>
<reference evidence="1" key="1">
    <citation type="submission" date="2021-05" db="EMBL/GenBank/DDBJ databases">
        <authorList>
            <person name="Kaiqin L."/>
            <person name="Jian G."/>
        </authorList>
    </citation>
    <scope>NUCLEOTIDE SEQUENCE</scope>
    <source>
        <strain evidence="1">HDS5</strain>
    </source>
</reference>
<dbReference type="KEGG" id="nec:KGD82_16340"/>
<accession>A0A975L887</accession>